<protein>
    <submittedName>
        <fullName evidence="1">Uncharacterized protein</fullName>
    </submittedName>
</protein>
<evidence type="ECO:0000313" key="1">
    <source>
        <dbReference type="EMBL" id="XAG70617.1"/>
    </source>
</evidence>
<dbReference type="EMBL" id="CP095353">
    <property type="protein sequence ID" value="XAG70617.1"/>
    <property type="molecule type" value="Genomic_DNA"/>
</dbReference>
<dbReference type="AlphaFoldDB" id="A0AAU6U9R9"/>
<organism evidence="1">
    <name type="scientific">bacterium 19CA06SA08-2</name>
    <dbReference type="NCBI Taxonomy" id="2920658"/>
    <lineage>
        <taxon>Bacteria</taxon>
    </lineage>
</organism>
<proteinExistence type="predicted"/>
<gene>
    <name evidence="1" type="ORF">MRM75_06505</name>
</gene>
<name>A0AAU6U9R9_UNCXX</name>
<accession>A0AAU6U9R9</accession>
<reference evidence="1" key="1">
    <citation type="submission" date="2022-03" db="EMBL/GenBank/DDBJ databases">
        <title>Sea Food Isolates.</title>
        <authorList>
            <person name="Li c."/>
        </authorList>
    </citation>
    <scope>NUCLEOTIDE SEQUENCE</scope>
    <source>
        <strain evidence="1">19CA06SA08-2</strain>
    </source>
</reference>
<sequence length="585" mass="66557">MLAASKGDWLRLKLLELARQVSFDIGISLDELCPLEMAGNNENLPWRLRHGHGDEHHRNLYYALSLIEKLKEQLGCTPEDEWQIFEQVSIEKSIERFHSLAAFQTASIFPITKIGSLFLAILSLLNVAHRHFRHYTLHPYANYFSTQECIDIISCYYDHLVFHEEVMASIPVEPDMSEPILIGMVELATSIASKVNERARVILKELCRKDLNVKVSEFEKNAAKHISGFSSLLHQVNCDKQHLNVVIKARFDFEPYCGNKNDPAGIQAHAERFSKAISRLNDNLRRTTTLKGFSNMESVLHAPEVMPWYQEIFIVLRFPKKAYPFDYHKGSLALLCQHDECVSKGLRGYAKIPRSKKYSDLLAKTLNNDTQQGSNLGDLVDILKAKKKDDAQPATTADIIDDLHRKMAIFDSVIFLREAQERWHEYVEKYASDATSTAQQKDYPVTLFSMLLIDNKVVTPLVATPRILFEQSGPLDIAKYTHRQHQSVIANALQMLPFPTLNTMPEGLQNKVAIGIPHNELMLLDIIKSSMVKLFFMKLNLKSLNRELDEVRSTSSSGGSKSGLMSECKSTSLTELKKIMKLYSM</sequence>